<dbReference type="EMBL" id="CACRSL010000003">
    <property type="protein sequence ID" value="VYS75472.1"/>
    <property type="molecule type" value="Genomic_DNA"/>
</dbReference>
<protein>
    <submittedName>
        <fullName evidence="1">Uncharacterized protein</fullName>
    </submittedName>
</protein>
<gene>
    <name evidence="1" type="ORF">AULFYP135_00204</name>
</gene>
<evidence type="ECO:0000313" key="1">
    <source>
        <dbReference type="EMBL" id="VYS75472.1"/>
    </source>
</evidence>
<sequence length="55" mass="6358">MDEIKLQQIAEALEGLTYAEWSRIRVSVEKKYSPDMGKVQLADTEGLVRLMKLEF</sequence>
<organism evidence="1">
    <name type="scientific">uncultured Anaerotruncus sp</name>
    <dbReference type="NCBI Taxonomy" id="905011"/>
    <lineage>
        <taxon>Bacteria</taxon>
        <taxon>Bacillati</taxon>
        <taxon>Bacillota</taxon>
        <taxon>Clostridia</taxon>
        <taxon>Eubacteriales</taxon>
        <taxon>Oscillospiraceae</taxon>
        <taxon>Anaerotruncus</taxon>
        <taxon>environmental samples</taxon>
    </lineage>
</organism>
<dbReference type="AlphaFoldDB" id="A0A6N2R3N0"/>
<proteinExistence type="predicted"/>
<reference evidence="1" key="1">
    <citation type="submission" date="2019-11" db="EMBL/GenBank/DDBJ databases">
        <authorList>
            <person name="Feng L."/>
        </authorList>
    </citation>
    <scope>NUCLEOTIDE SEQUENCE</scope>
    <source>
        <strain evidence="1">AundefinedLFYP135</strain>
    </source>
</reference>
<name>A0A6N2R3N0_9FIRM</name>
<accession>A0A6N2R3N0</accession>